<dbReference type="Gramene" id="rna16425">
    <property type="protein sequence ID" value="RHN68124.1"/>
    <property type="gene ID" value="gene16425"/>
</dbReference>
<dbReference type="Pfam" id="PF01764">
    <property type="entry name" value="Lipase_3"/>
    <property type="match status" value="1"/>
</dbReference>
<dbReference type="EC" id="3.1.1.3" evidence="6"/>
<dbReference type="GO" id="GO:0004806">
    <property type="term" value="F:triacylglycerol lipase activity"/>
    <property type="evidence" value="ECO:0007669"/>
    <property type="project" value="UniProtKB-EC"/>
</dbReference>
<dbReference type="Proteomes" id="UP000002051">
    <property type="component" value="Chromosome 3"/>
</dbReference>
<gene>
    <name evidence="7" type="primary">11406652</name>
    <name evidence="5" type="ordered locus">MTR_3g065480</name>
    <name evidence="6" type="ORF">MtrunA17_Chr3g0110381</name>
</gene>
<dbReference type="EMBL" id="CM001219">
    <property type="protein sequence ID" value="AES70969.2"/>
    <property type="molecule type" value="Genomic_DNA"/>
</dbReference>
<feature type="region of interest" description="Disordered" evidence="2">
    <location>
        <begin position="381"/>
        <end position="453"/>
    </location>
</feature>
<dbReference type="AlphaFoldDB" id="G7J9D4"/>
<evidence type="ECO:0000256" key="1">
    <source>
        <dbReference type="ARBA" id="ARBA00022801"/>
    </source>
</evidence>
<dbReference type="Proteomes" id="UP000265566">
    <property type="component" value="Chromosome 3"/>
</dbReference>
<feature type="domain" description="Mono-/di-acylglycerol lipase N-terminal" evidence="4">
    <location>
        <begin position="7"/>
        <end position="66"/>
    </location>
</feature>
<evidence type="ECO:0000256" key="2">
    <source>
        <dbReference type="SAM" id="MobiDB-lite"/>
    </source>
</evidence>
<evidence type="ECO:0000313" key="6">
    <source>
        <dbReference type="EMBL" id="RHN68124.1"/>
    </source>
</evidence>
<dbReference type="HOGENOM" id="CLU_032757_2_0_1"/>
<dbReference type="InterPro" id="IPR002921">
    <property type="entry name" value="Fungal_lipase-type"/>
</dbReference>
<reference evidence="5 8" key="2">
    <citation type="journal article" date="2014" name="BMC Genomics">
        <title>An improved genome release (version Mt4.0) for the model legume Medicago truncatula.</title>
        <authorList>
            <person name="Tang H."/>
            <person name="Krishnakumar V."/>
            <person name="Bidwell S."/>
            <person name="Rosen B."/>
            <person name="Chan A."/>
            <person name="Zhou S."/>
            <person name="Gentzbittel L."/>
            <person name="Childs K.L."/>
            <person name="Yandell M."/>
            <person name="Gundlach H."/>
            <person name="Mayer K.F."/>
            <person name="Schwartz D.C."/>
            <person name="Town C.D."/>
        </authorList>
    </citation>
    <scope>GENOME REANNOTATION</scope>
    <source>
        <strain evidence="7 8">cv. Jemalong A17</strain>
    </source>
</reference>
<dbReference type="KEGG" id="mtr:11406652"/>
<organism evidence="5 8">
    <name type="scientific">Medicago truncatula</name>
    <name type="common">Barrel medic</name>
    <name type="synonym">Medicago tribuloides</name>
    <dbReference type="NCBI Taxonomy" id="3880"/>
    <lineage>
        <taxon>Eukaryota</taxon>
        <taxon>Viridiplantae</taxon>
        <taxon>Streptophyta</taxon>
        <taxon>Embryophyta</taxon>
        <taxon>Tracheophyta</taxon>
        <taxon>Spermatophyta</taxon>
        <taxon>Magnoliopsida</taxon>
        <taxon>eudicotyledons</taxon>
        <taxon>Gunneridae</taxon>
        <taxon>Pentapetalae</taxon>
        <taxon>rosids</taxon>
        <taxon>fabids</taxon>
        <taxon>Fabales</taxon>
        <taxon>Fabaceae</taxon>
        <taxon>Papilionoideae</taxon>
        <taxon>50 kb inversion clade</taxon>
        <taxon>NPAAA clade</taxon>
        <taxon>Hologalegina</taxon>
        <taxon>IRL clade</taxon>
        <taxon>Trifolieae</taxon>
        <taxon>Medicago</taxon>
    </lineage>
</organism>
<dbReference type="CDD" id="cd00519">
    <property type="entry name" value="Lipase_3"/>
    <property type="match status" value="1"/>
</dbReference>
<evidence type="ECO:0000259" key="3">
    <source>
        <dbReference type="Pfam" id="PF01764"/>
    </source>
</evidence>
<accession>G7J9D4</accession>
<dbReference type="STRING" id="3880.G7J9D4"/>
<reference evidence="5 8" key="1">
    <citation type="journal article" date="2011" name="Nature">
        <title>The Medicago genome provides insight into the evolution of rhizobial symbioses.</title>
        <authorList>
            <person name="Young N.D."/>
            <person name="Debelle F."/>
            <person name="Oldroyd G.E."/>
            <person name="Geurts R."/>
            <person name="Cannon S.B."/>
            <person name="Udvardi M.K."/>
            <person name="Benedito V.A."/>
            <person name="Mayer K.F."/>
            <person name="Gouzy J."/>
            <person name="Schoof H."/>
            <person name="Van de Peer Y."/>
            <person name="Proost S."/>
            <person name="Cook D.R."/>
            <person name="Meyers B.C."/>
            <person name="Spannagl M."/>
            <person name="Cheung F."/>
            <person name="De Mita S."/>
            <person name="Krishnakumar V."/>
            <person name="Gundlach H."/>
            <person name="Zhou S."/>
            <person name="Mudge J."/>
            <person name="Bharti A.K."/>
            <person name="Murray J.D."/>
            <person name="Naoumkina M.A."/>
            <person name="Rosen B."/>
            <person name="Silverstein K.A."/>
            <person name="Tang H."/>
            <person name="Rombauts S."/>
            <person name="Zhao P.X."/>
            <person name="Zhou P."/>
            <person name="Barbe V."/>
            <person name="Bardou P."/>
            <person name="Bechner M."/>
            <person name="Bellec A."/>
            <person name="Berger A."/>
            <person name="Berges H."/>
            <person name="Bidwell S."/>
            <person name="Bisseling T."/>
            <person name="Choisne N."/>
            <person name="Couloux A."/>
            <person name="Denny R."/>
            <person name="Deshpande S."/>
            <person name="Dai X."/>
            <person name="Doyle J.J."/>
            <person name="Dudez A.M."/>
            <person name="Farmer A.D."/>
            <person name="Fouteau S."/>
            <person name="Franken C."/>
            <person name="Gibelin C."/>
            <person name="Gish J."/>
            <person name="Goldstein S."/>
            <person name="Gonzalez A.J."/>
            <person name="Green P.J."/>
            <person name="Hallab A."/>
            <person name="Hartog M."/>
            <person name="Hua A."/>
            <person name="Humphray S.J."/>
            <person name="Jeong D.H."/>
            <person name="Jing Y."/>
            <person name="Jocker A."/>
            <person name="Kenton S.M."/>
            <person name="Kim D.J."/>
            <person name="Klee K."/>
            <person name="Lai H."/>
            <person name="Lang C."/>
            <person name="Lin S."/>
            <person name="Macmil S.L."/>
            <person name="Magdelenat G."/>
            <person name="Matthews L."/>
            <person name="McCorrison J."/>
            <person name="Monaghan E.L."/>
            <person name="Mun J.H."/>
            <person name="Najar F.Z."/>
            <person name="Nicholson C."/>
            <person name="Noirot C."/>
            <person name="O'Bleness M."/>
            <person name="Paule C.R."/>
            <person name="Poulain J."/>
            <person name="Prion F."/>
            <person name="Qin B."/>
            <person name="Qu C."/>
            <person name="Retzel E.F."/>
            <person name="Riddle C."/>
            <person name="Sallet E."/>
            <person name="Samain S."/>
            <person name="Samson N."/>
            <person name="Sanders I."/>
            <person name="Saurat O."/>
            <person name="Scarpelli C."/>
            <person name="Schiex T."/>
            <person name="Segurens B."/>
            <person name="Severin A.J."/>
            <person name="Sherrier D.J."/>
            <person name="Shi R."/>
            <person name="Sims S."/>
            <person name="Singer S.R."/>
            <person name="Sinharoy S."/>
            <person name="Sterck L."/>
            <person name="Viollet A."/>
            <person name="Wang B.B."/>
            <person name="Wang K."/>
            <person name="Wang M."/>
            <person name="Wang X."/>
            <person name="Warfsmann J."/>
            <person name="Weissenbach J."/>
            <person name="White D.D."/>
            <person name="White J.D."/>
            <person name="Wiley G.B."/>
            <person name="Wincker P."/>
            <person name="Xing Y."/>
            <person name="Yang L."/>
            <person name="Yao Z."/>
            <person name="Ying F."/>
            <person name="Zhai J."/>
            <person name="Zhou L."/>
            <person name="Zuber A."/>
            <person name="Denarie J."/>
            <person name="Dixon R.A."/>
            <person name="May G.D."/>
            <person name="Schwartz D.C."/>
            <person name="Rogers J."/>
            <person name="Quetier F."/>
            <person name="Town C.D."/>
            <person name="Roe B.A."/>
        </authorList>
    </citation>
    <scope>NUCLEOTIDE SEQUENCE [LARGE SCALE GENOMIC DNA]</scope>
    <source>
        <strain evidence="5">A17</strain>
        <strain evidence="7 8">cv. Jemalong A17</strain>
    </source>
</reference>
<reference evidence="6" key="4">
    <citation type="journal article" date="2018" name="Nat. Plants">
        <title>Whole-genome landscape of Medicago truncatula symbiotic genes.</title>
        <authorList>
            <person name="Pecrix Y."/>
            <person name="Gamas P."/>
            <person name="Carrere S."/>
        </authorList>
    </citation>
    <scope>NUCLEOTIDE SEQUENCE</scope>
    <source>
        <tissue evidence="6">Leaves</tissue>
    </source>
</reference>
<feature type="domain" description="Fungal lipase-type" evidence="3">
    <location>
        <begin position="107"/>
        <end position="243"/>
    </location>
</feature>
<keyword evidence="8" id="KW-1185">Reference proteome</keyword>
<feature type="compositionally biased region" description="Low complexity" evidence="2">
    <location>
        <begin position="402"/>
        <end position="426"/>
    </location>
</feature>
<feature type="compositionally biased region" description="Basic and acidic residues" evidence="2">
    <location>
        <begin position="427"/>
        <end position="447"/>
    </location>
</feature>
<dbReference type="SUPFAM" id="SSF53474">
    <property type="entry name" value="alpha/beta-Hydrolases"/>
    <property type="match status" value="1"/>
</dbReference>
<evidence type="ECO:0000259" key="4">
    <source>
        <dbReference type="Pfam" id="PF03893"/>
    </source>
</evidence>
<evidence type="ECO:0000313" key="7">
    <source>
        <dbReference type="EnsemblPlants" id="AES70969"/>
    </source>
</evidence>
<proteinExistence type="predicted"/>
<keyword evidence="1 6" id="KW-0378">Hydrolase</keyword>
<evidence type="ECO:0000313" key="5">
    <source>
        <dbReference type="EMBL" id="AES70969.2"/>
    </source>
</evidence>
<dbReference type="Gene3D" id="3.40.50.1820">
    <property type="entry name" value="alpha/beta hydrolase"/>
    <property type="match status" value="1"/>
</dbReference>
<dbReference type="PANTHER" id="PTHR46398">
    <property type="entry name" value="ALPHA/BETA-HYDROLASES SUPERFAMILY PROTEIN"/>
    <property type="match status" value="1"/>
</dbReference>
<evidence type="ECO:0000313" key="8">
    <source>
        <dbReference type="Proteomes" id="UP000002051"/>
    </source>
</evidence>
<dbReference type="EnsemblPlants" id="AES70969">
    <property type="protein sequence ID" value="AES70969"/>
    <property type="gene ID" value="MTR_3g065480"/>
</dbReference>
<sequence length="453" mass="51138">MSVACGAECVLVLGCARWLWKRCTYIGADDSATWPPATAVEFEPVPRVCRIILAIYEPDLRNPKLAIPANGYRLNPDWVIKRVTYEETEGHAPPYIIYVDHDHREIVMAVRGLNLAKESDYKLLLDNKLGMQRFDGGYVHHGLLKSAVWLLNRESETLKKLWVENGEEYGMVFAGHSLGSGVVSLLSILVVNHREQLGGIGKEKIRCYALAPARCMSLNLAVKYAHVIHSIVLQDDFLPRTATPLEDIFKSIFCLPCLLFLVCLRDTFIPEDRKLRDPRRLYAPGRMYHIVERKFCRCGRYPPEVRTAIPVDGRFEHIVLSCNSTSDHGIIWIEREAEKALQLMKDQDSSKTMTVPPTLQKFERLKTIEKEHKDALERAVSLNVPHAVDTVEKEPSEDNEGEAASGSSGDKEAASSSESKPSGGKLNWEEVVEKLLENEKGDKHIEEDTNVQH</sequence>
<dbReference type="InterPro" id="IPR029058">
    <property type="entry name" value="AB_hydrolase_fold"/>
</dbReference>
<dbReference type="GO" id="GO:0016042">
    <property type="term" value="P:lipid catabolic process"/>
    <property type="evidence" value="ECO:0007669"/>
    <property type="project" value="InterPro"/>
</dbReference>
<dbReference type="OrthoDB" id="438440at2759"/>
<dbReference type="Pfam" id="PF03893">
    <property type="entry name" value="Lipase3_N"/>
    <property type="match status" value="1"/>
</dbReference>
<reference evidence="7" key="3">
    <citation type="submission" date="2015-04" db="UniProtKB">
        <authorList>
            <consortium name="EnsemblPlants"/>
        </authorList>
    </citation>
    <scope>IDENTIFICATION</scope>
    <source>
        <strain evidence="7">cv. Jemalong A17</strain>
    </source>
</reference>
<accession>A0A0C3VHX4</accession>
<dbReference type="EMBL" id="PSQE01000003">
    <property type="protein sequence ID" value="RHN68124.1"/>
    <property type="molecule type" value="Genomic_DNA"/>
</dbReference>
<name>G7J9D4_MEDTR</name>
<dbReference type="InterPro" id="IPR005592">
    <property type="entry name" value="Mono/diacylglycerol_lipase_N"/>
</dbReference>
<protein>
    <submittedName>
        <fullName evidence="5">Calmodulin-binding heat-shock protein</fullName>
    </submittedName>
    <submittedName>
        <fullName evidence="6">Putative triacylglycerol lipase</fullName>
        <ecNumber evidence="6">3.1.1.3</ecNumber>
    </submittedName>
</protein>
<dbReference type="PANTHER" id="PTHR46398:SF7">
    <property type="entry name" value="ALPHA_BETA-HYDROLASES SUPERFAMILY PROTEIN"/>
    <property type="match status" value="1"/>
</dbReference>